<gene>
    <name evidence="1" type="ORF">GCHA_3897</name>
</gene>
<evidence type="ECO:0000313" key="1">
    <source>
        <dbReference type="EMBL" id="GAC11827.1"/>
    </source>
</evidence>
<proteinExistence type="predicted"/>
<dbReference type="AlphaFoldDB" id="A0AAV3V4Y8"/>
<organism evidence="1 2">
    <name type="scientific">Paraglaciecola chathamensis S18K6</name>
    <dbReference type="NCBI Taxonomy" id="1127672"/>
    <lineage>
        <taxon>Bacteria</taxon>
        <taxon>Pseudomonadati</taxon>
        <taxon>Pseudomonadota</taxon>
        <taxon>Gammaproteobacteria</taxon>
        <taxon>Alteromonadales</taxon>
        <taxon>Alteromonadaceae</taxon>
        <taxon>Paraglaciecola</taxon>
    </lineage>
</organism>
<comment type="caution">
    <text evidence="1">The sequence shown here is derived from an EMBL/GenBank/DDBJ whole genome shotgun (WGS) entry which is preliminary data.</text>
</comment>
<dbReference type="Proteomes" id="UP000006320">
    <property type="component" value="Unassembled WGS sequence"/>
</dbReference>
<name>A0AAV3V4Y8_9ALTE</name>
<protein>
    <recommendedName>
        <fullName evidence="3">CopG family transcriptional regulator</fullName>
    </recommendedName>
</protein>
<evidence type="ECO:0000313" key="2">
    <source>
        <dbReference type="Proteomes" id="UP000006320"/>
    </source>
</evidence>
<sequence length="64" mass="7276">MPKKIQVSFSDKQVELIHTLKGELGDSESEVVRAIVTSWFIDQGLIKTVVNDKILKNIQNHKDN</sequence>
<reference evidence="1 2" key="1">
    <citation type="journal article" date="2017" name="Antonie Van Leeuwenhoek">
        <title>Rhizobium rhizosphaerae sp. nov., a novel species isolated from rice rhizosphere.</title>
        <authorList>
            <person name="Zhao J.J."/>
            <person name="Zhang J."/>
            <person name="Zhang R.J."/>
            <person name="Zhang C.W."/>
            <person name="Yin H.Q."/>
            <person name="Zhang X.X."/>
        </authorList>
    </citation>
    <scope>NUCLEOTIDE SEQUENCE [LARGE SCALE GENOMIC DNA]</scope>
    <source>
        <strain evidence="1 2">S18K6</strain>
    </source>
</reference>
<evidence type="ECO:0008006" key="3">
    <source>
        <dbReference type="Google" id="ProtNLM"/>
    </source>
</evidence>
<dbReference type="EMBL" id="BAEM01000050">
    <property type="protein sequence ID" value="GAC11827.1"/>
    <property type="molecule type" value="Genomic_DNA"/>
</dbReference>
<accession>A0AAV3V4Y8</accession>